<evidence type="ECO:0000256" key="2">
    <source>
        <dbReference type="PIRNR" id="PIRNR001365"/>
    </source>
</evidence>
<proteinExistence type="inferred from homology"/>
<dbReference type="PANTHER" id="PTHR42849:SF1">
    <property type="entry name" value="N-ACETYLNEURAMINATE LYASE"/>
    <property type="match status" value="1"/>
</dbReference>
<dbReference type="Gene3D" id="3.20.20.70">
    <property type="entry name" value="Aldolase class I"/>
    <property type="match status" value="1"/>
</dbReference>
<reference evidence="6" key="1">
    <citation type="submission" date="2015-05" db="EMBL/GenBank/DDBJ databases">
        <authorList>
            <consortium name="Pathogen Informatics"/>
        </authorList>
    </citation>
    <scope>NUCLEOTIDE SEQUENCE [LARGE SCALE GENOMIC DNA]</scope>
    <source>
        <strain evidence="6">L1-83</strain>
    </source>
</reference>
<dbReference type="OrthoDB" id="9782828at2"/>
<dbReference type="PANTHER" id="PTHR42849">
    <property type="entry name" value="N-ACETYLNEURAMINATE LYASE"/>
    <property type="match status" value="1"/>
</dbReference>
<keyword evidence="1 2" id="KW-0456">Lyase</keyword>
<dbReference type="SMART" id="SM01130">
    <property type="entry name" value="DHDPS"/>
    <property type="match status" value="1"/>
</dbReference>
<organism evidence="5 6">
    <name type="scientific">Roseburia inulinivorans</name>
    <dbReference type="NCBI Taxonomy" id="360807"/>
    <lineage>
        <taxon>Bacteria</taxon>
        <taxon>Bacillati</taxon>
        <taxon>Bacillota</taxon>
        <taxon>Clostridia</taxon>
        <taxon>Lachnospirales</taxon>
        <taxon>Lachnospiraceae</taxon>
        <taxon>Roseburia</taxon>
    </lineage>
</organism>
<evidence type="ECO:0000256" key="3">
    <source>
        <dbReference type="PIRSR" id="PIRSR001365-1"/>
    </source>
</evidence>
<evidence type="ECO:0000313" key="6">
    <source>
        <dbReference type="Proteomes" id="UP000049828"/>
    </source>
</evidence>
<feature type="active site" description="Proton donor/acceptor" evidence="3">
    <location>
        <position position="139"/>
    </location>
</feature>
<feature type="binding site" evidence="4">
    <location>
        <position position="214"/>
    </location>
    <ligand>
        <name>pyruvate</name>
        <dbReference type="ChEBI" id="CHEBI:15361"/>
    </ligand>
</feature>
<gene>
    <name evidence="5" type="ORF">RIL183_22551</name>
</gene>
<dbReference type="PRINTS" id="PR00146">
    <property type="entry name" value="DHPICSNTHASE"/>
</dbReference>
<sequence length="309" mass="33668">MKDITKYQGVIPAFYACYDEKGEISTEGVKALTRHLISKGVKGVYVGGSSGECIYQHVDERKKVLEAVMEEAKGKLTVIVHVGCNNTADSVELAAHAQSVGADAIASIPPIYFHLPEYAIAEYWNAMSAAAPDLDFVIYNIPQLAGTALSMNLLKEMLKNPNVIAVKNSSMPTQDIQMFKAEGVKERGENGFVVFNGPDEQFVSGRAIGADGGIGGTYAVMPELFVKMDQLIRENNIAEAMKIQYKADAIIYKMCEAKGNLYAVMKEILHRMYGLELGSVRLPLAPLAPEDEAVVVEAQKMIEAAIKEL</sequence>
<accession>A0A0M6WMK8</accession>
<dbReference type="EMBL" id="CVRS01000072">
    <property type="protein sequence ID" value="CRL38470.1"/>
    <property type="molecule type" value="Genomic_DNA"/>
</dbReference>
<dbReference type="SUPFAM" id="SSF51569">
    <property type="entry name" value="Aldolase"/>
    <property type="match status" value="1"/>
</dbReference>
<name>A0A0M6WMK8_9FIRM</name>
<feature type="active site" description="Schiff-base intermediate with substrate" evidence="3">
    <location>
        <position position="167"/>
    </location>
</feature>
<dbReference type="InterPro" id="IPR013785">
    <property type="entry name" value="Aldolase_TIM"/>
</dbReference>
<dbReference type="GO" id="GO:0008747">
    <property type="term" value="F:N-acetylneuraminate lyase activity"/>
    <property type="evidence" value="ECO:0007669"/>
    <property type="project" value="TreeGrafter"/>
</dbReference>
<dbReference type="AlphaFoldDB" id="A0A0M6WMK8"/>
<dbReference type="RefSeq" id="WP_007883628.1">
    <property type="nucleotide sequence ID" value="NZ_CATWND010000004.1"/>
</dbReference>
<dbReference type="InterPro" id="IPR002220">
    <property type="entry name" value="DapA-like"/>
</dbReference>
<dbReference type="PROSITE" id="PS51257">
    <property type="entry name" value="PROKAR_LIPOPROTEIN"/>
    <property type="match status" value="1"/>
</dbReference>
<dbReference type="GeneID" id="75161837"/>
<keyword evidence="6" id="KW-1185">Reference proteome</keyword>
<evidence type="ECO:0000256" key="1">
    <source>
        <dbReference type="ARBA" id="ARBA00023239"/>
    </source>
</evidence>
<dbReference type="Proteomes" id="UP000049828">
    <property type="component" value="Unassembled WGS sequence"/>
</dbReference>
<evidence type="ECO:0000313" key="5">
    <source>
        <dbReference type="EMBL" id="CRL38470.1"/>
    </source>
</evidence>
<dbReference type="GO" id="GO:0005829">
    <property type="term" value="C:cytosol"/>
    <property type="evidence" value="ECO:0007669"/>
    <property type="project" value="TreeGrafter"/>
</dbReference>
<protein>
    <submittedName>
        <fullName evidence="5">Dihydrodipicolinate synthase</fullName>
        <ecNumber evidence="5">4.3.3.7</ecNumber>
    </submittedName>
</protein>
<dbReference type="Pfam" id="PF00701">
    <property type="entry name" value="DHDPS"/>
    <property type="match status" value="1"/>
</dbReference>
<dbReference type="GO" id="GO:0019262">
    <property type="term" value="P:N-acetylneuraminate catabolic process"/>
    <property type="evidence" value="ECO:0007669"/>
    <property type="project" value="TreeGrafter"/>
</dbReference>
<dbReference type="EC" id="4.3.3.7" evidence="5"/>
<comment type="similarity">
    <text evidence="2">Belongs to the DapA family.</text>
</comment>
<dbReference type="STRING" id="360807.ERS852392_01328"/>
<dbReference type="PIRSF" id="PIRSF001365">
    <property type="entry name" value="DHDPS"/>
    <property type="match status" value="1"/>
</dbReference>
<evidence type="ECO:0000256" key="4">
    <source>
        <dbReference type="PIRSR" id="PIRSR001365-2"/>
    </source>
</evidence>
<dbReference type="GO" id="GO:0008840">
    <property type="term" value="F:4-hydroxy-tetrahydrodipicolinate synthase activity"/>
    <property type="evidence" value="ECO:0007669"/>
    <property type="project" value="UniProtKB-EC"/>
</dbReference>